<protein>
    <submittedName>
        <fullName evidence="1">Uncharacterized protein</fullName>
    </submittedName>
</protein>
<dbReference type="EMBL" id="JACXAD010000019">
    <property type="protein sequence ID" value="MBD2769397.1"/>
    <property type="molecule type" value="Genomic_DNA"/>
</dbReference>
<dbReference type="AlphaFoldDB" id="A0A927BG55"/>
<evidence type="ECO:0000313" key="1">
    <source>
        <dbReference type="EMBL" id="MBD2769397.1"/>
    </source>
</evidence>
<sequence length="330" mass="35744">MPSPYTYRGISSRAYADLNGGIVADRLGVPAGLRGSLLTFLHRGMGVMNFTCLGGEITYSVGPLPAGYHFAVRWPVSTVKANLVSTWLGELHQEQQPAPGATQWKQVVCTYLAGLLSSGAAVQVSYEPGDAQTGYGNLNLTAEITTEALTAAATQEDTGPPPQLPDLLPAPFLVPYELVAGVIGENLAAARAVYGQDHTALLALLLPLTGRELMADVLVGFTYHIYLKQPNRAYPFLRRAADNIRLLDRRVAKWVLDLVGSIEFQHLRWPEQAEATLVQSMTVGNEYALLKLAYLYLQQASAVNRKQAHELARYGELLLSVSQPDKGGLG</sequence>
<dbReference type="Proteomes" id="UP000612233">
    <property type="component" value="Unassembled WGS sequence"/>
</dbReference>
<dbReference type="RefSeq" id="WP_191006208.1">
    <property type="nucleotide sequence ID" value="NZ_JACXAD010000019.1"/>
</dbReference>
<name>A0A927BG55_9BACT</name>
<gene>
    <name evidence="1" type="ORF">IC235_16025</name>
</gene>
<reference evidence="1" key="1">
    <citation type="submission" date="2020-09" db="EMBL/GenBank/DDBJ databases">
        <authorList>
            <person name="Kim M.K."/>
        </authorList>
    </citation>
    <scope>NUCLEOTIDE SEQUENCE</scope>
    <source>
        <strain evidence="1">BT664</strain>
    </source>
</reference>
<accession>A0A927BG55</accession>
<keyword evidence="2" id="KW-1185">Reference proteome</keyword>
<comment type="caution">
    <text evidence="1">The sequence shown here is derived from an EMBL/GenBank/DDBJ whole genome shotgun (WGS) entry which is preliminary data.</text>
</comment>
<evidence type="ECO:0000313" key="2">
    <source>
        <dbReference type="Proteomes" id="UP000612233"/>
    </source>
</evidence>
<organism evidence="1 2">
    <name type="scientific">Hymenobacter montanus</name>
    <dbReference type="NCBI Taxonomy" id="2771359"/>
    <lineage>
        <taxon>Bacteria</taxon>
        <taxon>Pseudomonadati</taxon>
        <taxon>Bacteroidota</taxon>
        <taxon>Cytophagia</taxon>
        <taxon>Cytophagales</taxon>
        <taxon>Hymenobacteraceae</taxon>
        <taxon>Hymenobacter</taxon>
    </lineage>
</organism>
<proteinExistence type="predicted"/>